<dbReference type="GeneID" id="110345752"/>
<gene>
    <name evidence="3" type="primary">LOC110345752</name>
</gene>
<sequence>MVGQPRVRAAAAQDTTREGSSARLLAWWPLPGKVAPTFPERAGLQRNPGEGGVRGAQLVRTRSQGRTPPPRTAGGLQRPCPVRGARASAASALPRPPRTWALARSLAEGAHLVLRCRSSARSSFGRREAGCPGRCGRDRVWGHLCARMAGQCKGWKIMLDLYLTWADSHSGWARAREPPSTAPWGHRGGLALARDRRGSTVTHMLCLPLSHPGRMCLGTPPTWAPGSLLQPGHLALPEGTAPPHCHPRESCSTDSLLGLPRCSCTSAKY</sequence>
<dbReference type="RefSeq" id="XP_021100035.1">
    <property type="nucleotide sequence ID" value="XM_021244376.1"/>
</dbReference>
<feature type="region of interest" description="Disordered" evidence="1">
    <location>
        <begin position="1"/>
        <end position="20"/>
    </location>
</feature>
<name>A0AAX6RSI9_HETGA</name>
<protein>
    <submittedName>
        <fullName evidence="3">Uncharacterized protein LOC110345752</fullName>
    </submittedName>
</protein>
<feature type="region of interest" description="Disordered" evidence="1">
    <location>
        <begin position="43"/>
        <end position="81"/>
    </location>
</feature>
<dbReference type="AlphaFoldDB" id="A0AAX6RSI9"/>
<keyword evidence="2" id="KW-1185">Reference proteome</keyword>
<evidence type="ECO:0000313" key="2">
    <source>
        <dbReference type="Proteomes" id="UP000694906"/>
    </source>
</evidence>
<reference evidence="3" key="1">
    <citation type="submission" date="2025-08" db="UniProtKB">
        <authorList>
            <consortium name="RefSeq"/>
        </authorList>
    </citation>
    <scope>IDENTIFICATION</scope>
</reference>
<evidence type="ECO:0000313" key="3">
    <source>
        <dbReference type="RefSeq" id="XP_021100035.1"/>
    </source>
</evidence>
<organism evidence="2 3">
    <name type="scientific">Heterocephalus glaber</name>
    <name type="common">Naked mole rat</name>
    <dbReference type="NCBI Taxonomy" id="10181"/>
    <lineage>
        <taxon>Eukaryota</taxon>
        <taxon>Metazoa</taxon>
        <taxon>Chordata</taxon>
        <taxon>Craniata</taxon>
        <taxon>Vertebrata</taxon>
        <taxon>Euteleostomi</taxon>
        <taxon>Mammalia</taxon>
        <taxon>Eutheria</taxon>
        <taxon>Euarchontoglires</taxon>
        <taxon>Glires</taxon>
        <taxon>Rodentia</taxon>
        <taxon>Hystricomorpha</taxon>
        <taxon>Bathyergidae</taxon>
        <taxon>Heterocephalus</taxon>
    </lineage>
</organism>
<evidence type="ECO:0000256" key="1">
    <source>
        <dbReference type="SAM" id="MobiDB-lite"/>
    </source>
</evidence>
<dbReference type="Proteomes" id="UP000694906">
    <property type="component" value="Unplaced"/>
</dbReference>
<accession>A0AAX6RSI9</accession>
<proteinExistence type="predicted"/>